<keyword evidence="3" id="KW-1185">Reference proteome</keyword>
<keyword evidence="1" id="KW-1133">Transmembrane helix</keyword>
<proteinExistence type="predicted"/>
<dbReference type="EMBL" id="BTSY01000004">
    <property type="protein sequence ID" value="GMT22997.1"/>
    <property type="molecule type" value="Genomic_DNA"/>
</dbReference>
<dbReference type="Proteomes" id="UP001432322">
    <property type="component" value="Unassembled WGS sequence"/>
</dbReference>
<feature type="transmembrane region" description="Helical" evidence="1">
    <location>
        <begin position="60"/>
        <end position="88"/>
    </location>
</feature>
<protein>
    <submittedName>
        <fullName evidence="2">Uncharacterized protein</fullName>
    </submittedName>
</protein>
<reference evidence="2" key="1">
    <citation type="submission" date="2023-10" db="EMBL/GenBank/DDBJ databases">
        <title>Genome assembly of Pristionchus species.</title>
        <authorList>
            <person name="Yoshida K."/>
            <person name="Sommer R.J."/>
        </authorList>
    </citation>
    <scope>NUCLEOTIDE SEQUENCE</scope>
    <source>
        <strain evidence="2">RS5133</strain>
    </source>
</reference>
<accession>A0AAV5VWA1</accession>
<keyword evidence="1" id="KW-0812">Transmembrane</keyword>
<evidence type="ECO:0000313" key="3">
    <source>
        <dbReference type="Proteomes" id="UP001432322"/>
    </source>
</evidence>
<evidence type="ECO:0000313" key="2">
    <source>
        <dbReference type="EMBL" id="GMT22997.1"/>
    </source>
</evidence>
<comment type="caution">
    <text evidence="2">The sequence shown here is derived from an EMBL/GenBank/DDBJ whole genome shotgun (WGS) entry which is preliminary data.</text>
</comment>
<name>A0AAV5VWA1_9BILA</name>
<gene>
    <name evidence="2" type="ORF">PFISCL1PPCAC_14294</name>
</gene>
<sequence>SKEPSASDKQFPEIVIKSSIPHSQEACSEPDQISLIDSSTSVGSPELCPRRYGNCLMKGVCAYCSIVVIMLLVTSSAGYSGVFFNAFLP</sequence>
<keyword evidence="1" id="KW-0472">Membrane</keyword>
<organism evidence="2 3">
    <name type="scientific">Pristionchus fissidentatus</name>
    <dbReference type="NCBI Taxonomy" id="1538716"/>
    <lineage>
        <taxon>Eukaryota</taxon>
        <taxon>Metazoa</taxon>
        <taxon>Ecdysozoa</taxon>
        <taxon>Nematoda</taxon>
        <taxon>Chromadorea</taxon>
        <taxon>Rhabditida</taxon>
        <taxon>Rhabditina</taxon>
        <taxon>Diplogasteromorpha</taxon>
        <taxon>Diplogasteroidea</taxon>
        <taxon>Neodiplogasteridae</taxon>
        <taxon>Pristionchus</taxon>
    </lineage>
</organism>
<evidence type="ECO:0000256" key="1">
    <source>
        <dbReference type="SAM" id="Phobius"/>
    </source>
</evidence>
<feature type="non-terminal residue" evidence="2">
    <location>
        <position position="1"/>
    </location>
</feature>
<dbReference type="AlphaFoldDB" id="A0AAV5VWA1"/>